<dbReference type="GO" id="GO:0005763">
    <property type="term" value="C:mitochondrial small ribosomal subunit"/>
    <property type="evidence" value="ECO:0007669"/>
    <property type="project" value="TreeGrafter"/>
</dbReference>
<evidence type="ECO:0000256" key="7">
    <source>
        <dbReference type="ARBA" id="ARBA00035140"/>
    </source>
</evidence>
<evidence type="ECO:0000256" key="1">
    <source>
        <dbReference type="ARBA" id="ARBA00004173"/>
    </source>
</evidence>
<comment type="subcellular location">
    <subcellularLocation>
        <location evidence="1">Mitochondrion</location>
    </subcellularLocation>
</comment>
<dbReference type="OrthoDB" id="274828at2759"/>
<dbReference type="Gramene" id="RZC78176">
    <property type="protein sequence ID" value="RZC78176"/>
    <property type="gene ID" value="C5167_002396"/>
</dbReference>
<keyword evidence="5" id="KW-0496">Mitochondrion</keyword>
<evidence type="ECO:0000256" key="5">
    <source>
        <dbReference type="ARBA" id="ARBA00023128"/>
    </source>
</evidence>
<evidence type="ECO:0000256" key="3">
    <source>
        <dbReference type="ARBA" id="ARBA00022946"/>
    </source>
</evidence>
<feature type="region of interest" description="Disordered" evidence="8">
    <location>
        <begin position="34"/>
        <end position="63"/>
    </location>
</feature>
<evidence type="ECO:0000313" key="9">
    <source>
        <dbReference type="EMBL" id="RZC78176.1"/>
    </source>
</evidence>
<dbReference type="EMBL" id="CM010723">
    <property type="protein sequence ID" value="RZC78176.1"/>
    <property type="molecule type" value="Genomic_DNA"/>
</dbReference>
<dbReference type="STRING" id="3469.A0A4Y7KZ48"/>
<accession>A0A4Y7KZ48</accession>
<keyword evidence="4" id="KW-0689">Ribosomal protein</keyword>
<evidence type="ECO:0000256" key="4">
    <source>
        <dbReference type="ARBA" id="ARBA00022980"/>
    </source>
</evidence>
<keyword evidence="3" id="KW-0809">Transit peptide</keyword>
<comment type="similarity">
    <text evidence="2">Belongs to the mitochondrion-specific ribosomal protein mS29 family.</text>
</comment>
<sequence length="456" mass="51577">MLKSIIRSAVSAKNQSNLKNALIPATINIQSSNYASKTPKKKSVNSKQAQKSKKKNEINTKSDDNFVSDEVTISVEEESRSRHLAEDINNKALDVGPNGRPLFTKTETLSQLDRKDVCSYMSFDMEALNATLPEGLPSGMAKEFEESKRTALLIRQSFLDLRDNYRRIVDPPLQSSSDRKPRKQILLDGPVSSGKSIALAMLVHWAREEGWLVFYVPEGKSWTHGGFFYKNEQTDLWDTPLQATNILQDFLKYNESRLQQLPCHIFDAIPLGEGAGVGKRRGVDSMAIPEGFTLYDLIQTGISHTHASVGVLVRLREELSLVKDVPVLFAIDQYNSWYTFSEFEEAVTARSTNPIHANKIAKVSVYRPMTHNDMMVGAFSNSTAVGKLRRDLPDVPTDARVDFPRYGLDEAATVCHYYLRQRLIMREAFSEEKWKKIYYLANGNGSEMRWLAPLIR</sequence>
<name>A0A4Y7KZ48_PAPSO</name>
<keyword evidence="10" id="KW-1185">Reference proteome</keyword>
<dbReference type="Proteomes" id="UP000316621">
    <property type="component" value="Chromosome 9"/>
</dbReference>
<keyword evidence="6" id="KW-0687">Ribonucleoprotein</keyword>
<reference evidence="9 10" key="1">
    <citation type="journal article" date="2018" name="Science">
        <title>The opium poppy genome and morphinan production.</title>
        <authorList>
            <person name="Guo L."/>
            <person name="Winzer T."/>
            <person name="Yang X."/>
            <person name="Li Y."/>
            <person name="Ning Z."/>
            <person name="He Z."/>
            <person name="Teodor R."/>
            <person name="Lu Y."/>
            <person name="Bowser T.A."/>
            <person name="Graham I.A."/>
            <person name="Ye K."/>
        </authorList>
    </citation>
    <scope>NUCLEOTIDE SEQUENCE [LARGE SCALE GENOMIC DNA]</scope>
    <source>
        <strain evidence="10">cv. HN1</strain>
        <tissue evidence="9">Leaves</tissue>
    </source>
</reference>
<dbReference type="Pfam" id="PF10236">
    <property type="entry name" value="DAP3"/>
    <property type="match status" value="1"/>
</dbReference>
<evidence type="ECO:0000313" key="10">
    <source>
        <dbReference type="Proteomes" id="UP000316621"/>
    </source>
</evidence>
<evidence type="ECO:0000256" key="8">
    <source>
        <dbReference type="SAM" id="MobiDB-lite"/>
    </source>
</evidence>
<evidence type="ECO:0000256" key="2">
    <source>
        <dbReference type="ARBA" id="ARBA00009863"/>
    </source>
</evidence>
<feature type="compositionally biased region" description="Basic residues" evidence="8">
    <location>
        <begin position="38"/>
        <end position="54"/>
    </location>
</feature>
<dbReference type="GO" id="GO:0003735">
    <property type="term" value="F:structural constituent of ribosome"/>
    <property type="evidence" value="ECO:0007669"/>
    <property type="project" value="TreeGrafter"/>
</dbReference>
<dbReference type="OMA" id="VSHYYLR"/>
<dbReference type="InterPro" id="IPR019368">
    <property type="entry name" value="Ribosomal_mS29"/>
</dbReference>
<dbReference type="PANTHER" id="PTHR12810">
    <property type="entry name" value="MITOCHONDRIAL 28S RIBOSOMAL PROTEIN S29"/>
    <property type="match status" value="1"/>
</dbReference>
<gene>
    <name evidence="9" type="ORF">C5167_002396</name>
</gene>
<dbReference type="AlphaFoldDB" id="A0A4Y7KZ48"/>
<organism evidence="9 10">
    <name type="scientific">Papaver somniferum</name>
    <name type="common">Opium poppy</name>
    <dbReference type="NCBI Taxonomy" id="3469"/>
    <lineage>
        <taxon>Eukaryota</taxon>
        <taxon>Viridiplantae</taxon>
        <taxon>Streptophyta</taxon>
        <taxon>Embryophyta</taxon>
        <taxon>Tracheophyta</taxon>
        <taxon>Spermatophyta</taxon>
        <taxon>Magnoliopsida</taxon>
        <taxon>Ranunculales</taxon>
        <taxon>Papaveraceae</taxon>
        <taxon>Papaveroideae</taxon>
        <taxon>Papaver</taxon>
    </lineage>
</organism>
<evidence type="ECO:0000256" key="6">
    <source>
        <dbReference type="ARBA" id="ARBA00023274"/>
    </source>
</evidence>
<protein>
    <recommendedName>
        <fullName evidence="7">Small ribosomal subunit protein mS29</fullName>
    </recommendedName>
</protein>
<proteinExistence type="inferred from homology"/>
<dbReference type="PANTHER" id="PTHR12810:SF0">
    <property type="entry name" value="SMALL RIBOSOMAL SUBUNIT PROTEIN MS29"/>
    <property type="match status" value="1"/>
</dbReference>